<evidence type="ECO:0000256" key="1">
    <source>
        <dbReference type="ARBA" id="ARBA00004141"/>
    </source>
</evidence>
<dbReference type="InterPro" id="IPR003663">
    <property type="entry name" value="Sugar/inositol_transpt"/>
</dbReference>
<dbReference type="InterPro" id="IPR005828">
    <property type="entry name" value="MFS_sugar_transport-like"/>
</dbReference>
<feature type="transmembrane region" description="Helical" evidence="8">
    <location>
        <begin position="169"/>
        <end position="189"/>
    </location>
</feature>
<feature type="transmembrane region" description="Helical" evidence="8">
    <location>
        <begin position="291"/>
        <end position="311"/>
    </location>
</feature>
<evidence type="ECO:0000256" key="5">
    <source>
        <dbReference type="ARBA" id="ARBA00022989"/>
    </source>
</evidence>
<evidence type="ECO:0000313" key="11">
    <source>
        <dbReference type="Proteomes" id="UP000226031"/>
    </source>
</evidence>
<dbReference type="FunFam" id="1.20.1250.20:FF:000026">
    <property type="entry name" value="MFS quinate transporter QutD"/>
    <property type="match status" value="1"/>
</dbReference>
<dbReference type="InterPro" id="IPR050360">
    <property type="entry name" value="MFS_Sugar_Transporters"/>
</dbReference>
<dbReference type="Proteomes" id="UP000226031">
    <property type="component" value="Unassembled WGS sequence"/>
</dbReference>
<feature type="transmembrane region" description="Helical" evidence="8">
    <location>
        <begin position="401"/>
        <end position="425"/>
    </location>
</feature>
<keyword evidence="3 7" id="KW-0813">Transport</keyword>
<evidence type="ECO:0000256" key="7">
    <source>
        <dbReference type="RuleBase" id="RU003346"/>
    </source>
</evidence>
<dbReference type="NCBIfam" id="TIGR00879">
    <property type="entry name" value="SP"/>
    <property type="match status" value="1"/>
</dbReference>
<protein>
    <recommendedName>
        <fullName evidence="9">Major facilitator superfamily (MFS) profile domain-containing protein</fullName>
    </recommendedName>
</protein>
<sequence>MGPFAGNIYLIASVAVIGGGLFGFDISSMSAIIGTKNYLCYFDQAGPGETKCKGPRPAVQGGITASMAGGSWLGALISGFLSDIFGRKKSIMVGAVIWYMPPYSVDFDAKCLSRAGYKSIVGSIITCASQNIAMLIVGRIINGLSVGICSAQVPVYIAELAPPSKRGRLIGAQQWAITWGIMIMFYISYGTSKVDGPAGFRIAWGLQMIPAILLFFGLIPLPESPRWLARKDRWEDCLAVLTLVHGNGDPNSPFVQREYEEIKEMCEFERRNADVTYLELLKPNMINRTHVGVFTQIWSQLTGMNVMMYYITYVFGMAGLTGDTLMVSSSIQYVINVVMTIPALLWVDRWGRRPTLLVGAFFMMLWLFINAGLLASYGHPAPADRAVEAQSWLISGPPSKAVIACSYLFVASFAPTWGPVSWIYPPELFPLRVRGKAVALATSANWAFNFALGYFVPPAFVNIEWRTYILFAVFCAAMFVHVFFMFPETAGKTLEEVELIFTDPNGIKYIGTPAWKTQVDFHRAALLEQAGVKDEEKLATNYHEETKGATT</sequence>
<dbReference type="PROSITE" id="PS50850">
    <property type="entry name" value="MFS"/>
    <property type="match status" value="1"/>
</dbReference>
<dbReference type="InterPro" id="IPR036259">
    <property type="entry name" value="MFS_trans_sf"/>
</dbReference>
<keyword evidence="11" id="KW-1185">Reference proteome</keyword>
<dbReference type="PROSITE" id="PS00216">
    <property type="entry name" value="SUGAR_TRANSPORT_1"/>
    <property type="match status" value="2"/>
</dbReference>
<feature type="transmembrane region" description="Helical" evidence="8">
    <location>
        <begin position="6"/>
        <end position="26"/>
    </location>
</feature>
<dbReference type="STRING" id="73230.A0A2B7ZHZ0"/>
<evidence type="ECO:0000256" key="3">
    <source>
        <dbReference type="ARBA" id="ARBA00022448"/>
    </source>
</evidence>
<feature type="transmembrane region" description="Helical" evidence="8">
    <location>
        <begin position="437"/>
        <end position="456"/>
    </location>
</feature>
<dbReference type="PROSITE" id="PS00217">
    <property type="entry name" value="SUGAR_TRANSPORT_2"/>
    <property type="match status" value="1"/>
</dbReference>
<organism evidence="10 11">
    <name type="scientific">[Emmonsia] crescens</name>
    <dbReference type="NCBI Taxonomy" id="73230"/>
    <lineage>
        <taxon>Eukaryota</taxon>
        <taxon>Fungi</taxon>
        <taxon>Dikarya</taxon>
        <taxon>Ascomycota</taxon>
        <taxon>Pezizomycotina</taxon>
        <taxon>Eurotiomycetes</taxon>
        <taxon>Eurotiomycetidae</taxon>
        <taxon>Onygenales</taxon>
        <taxon>Ajellomycetaceae</taxon>
        <taxon>Emergomyces</taxon>
    </lineage>
</organism>
<comment type="similarity">
    <text evidence="2 7">Belongs to the major facilitator superfamily. Sugar transporter (TC 2.A.1.1) family.</text>
</comment>
<feature type="domain" description="Major facilitator superfamily (MFS) profile" evidence="9">
    <location>
        <begin position="11"/>
        <end position="490"/>
    </location>
</feature>
<dbReference type="Pfam" id="PF00083">
    <property type="entry name" value="Sugar_tr"/>
    <property type="match status" value="2"/>
</dbReference>
<keyword evidence="4 8" id="KW-0812">Transmembrane</keyword>
<comment type="subcellular location">
    <subcellularLocation>
        <location evidence="1">Membrane</location>
        <topology evidence="1">Multi-pass membrane protein</topology>
    </subcellularLocation>
</comment>
<accession>A0A2B7ZHZ0</accession>
<feature type="transmembrane region" description="Helical" evidence="8">
    <location>
        <begin position="468"/>
        <end position="486"/>
    </location>
</feature>
<feature type="transmembrane region" description="Helical" evidence="8">
    <location>
        <begin position="331"/>
        <end position="347"/>
    </location>
</feature>
<dbReference type="SUPFAM" id="SSF103473">
    <property type="entry name" value="MFS general substrate transporter"/>
    <property type="match status" value="1"/>
</dbReference>
<dbReference type="PRINTS" id="PR00171">
    <property type="entry name" value="SUGRTRNSPORT"/>
</dbReference>
<dbReference type="GO" id="GO:0005351">
    <property type="term" value="F:carbohydrate:proton symporter activity"/>
    <property type="evidence" value="ECO:0007669"/>
    <property type="project" value="TreeGrafter"/>
</dbReference>
<dbReference type="InterPro" id="IPR005829">
    <property type="entry name" value="Sugar_transporter_CS"/>
</dbReference>
<dbReference type="Gene3D" id="1.20.1250.20">
    <property type="entry name" value="MFS general substrate transporter like domains"/>
    <property type="match status" value="1"/>
</dbReference>
<dbReference type="GO" id="GO:0016020">
    <property type="term" value="C:membrane"/>
    <property type="evidence" value="ECO:0007669"/>
    <property type="project" value="UniProtKB-SubCell"/>
</dbReference>
<reference evidence="10 11" key="1">
    <citation type="submission" date="2017-10" db="EMBL/GenBank/DDBJ databases">
        <title>Comparative genomics in systemic dimorphic fungi from Ajellomycetaceae.</title>
        <authorList>
            <person name="Munoz J.F."/>
            <person name="Mcewen J.G."/>
            <person name="Clay O.K."/>
            <person name="Cuomo C.A."/>
        </authorList>
    </citation>
    <scope>NUCLEOTIDE SEQUENCE [LARGE SCALE GENOMIC DNA]</scope>
    <source>
        <strain evidence="10 11">UAMH4076</strain>
    </source>
</reference>
<dbReference type="CDD" id="cd17356">
    <property type="entry name" value="MFS_HXT"/>
    <property type="match status" value="1"/>
</dbReference>
<keyword evidence="5 8" id="KW-1133">Transmembrane helix</keyword>
<evidence type="ECO:0000259" key="9">
    <source>
        <dbReference type="PROSITE" id="PS50850"/>
    </source>
</evidence>
<feature type="transmembrane region" description="Helical" evidence="8">
    <location>
        <begin position="356"/>
        <end position="377"/>
    </location>
</feature>
<dbReference type="EMBL" id="PDND01000081">
    <property type="protein sequence ID" value="PGH32799.1"/>
    <property type="molecule type" value="Genomic_DNA"/>
</dbReference>
<dbReference type="VEuPathDB" id="FungiDB:EMCG_03963"/>
<evidence type="ECO:0000256" key="4">
    <source>
        <dbReference type="ARBA" id="ARBA00022692"/>
    </source>
</evidence>
<name>A0A2B7ZHZ0_9EURO</name>
<evidence type="ECO:0000313" key="10">
    <source>
        <dbReference type="EMBL" id="PGH32799.1"/>
    </source>
</evidence>
<keyword evidence="6 8" id="KW-0472">Membrane</keyword>
<dbReference type="InterPro" id="IPR020846">
    <property type="entry name" value="MFS_dom"/>
</dbReference>
<dbReference type="AlphaFoldDB" id="A0A2B7ZHZ0"/>
<dbReference type="PANTHER" id="PTHR48022:SF7">
    <property type="entry name" value="MAJOR FACILITATOR SUPERFAMILY (MFS) PROFILE DOMAIN-CONTAINING PROTEIN-RELATED"/>
    <property type="match status" value="1"/>
</dbReference>
<dbReference type="PANTHER" id="PTHR48022">
    <property type="entry name" value="PLASTIDIC GLUCOSE TRANSPORTER 4"/>
    <property type="match status" value="1"/>
</dbReference>
<evidence type="ECO:0000256" key="8">
    <source>
        <dbReference type="SAM" id="Phobius"/>
    </source>
</evidence>
<comment type="caution">
    <text evidence="10">The sequence shown here is derived from an EMBL/GenBank/DDBJ whole genome shotgun (WGS) entry which is preliminary data.</text>
</comment>
<proteinExistence type="inferred from homology"/>
<evidence type="ECO:0000256" key="2">
    <source>
        <dbReference type="ARBA" id="ARBA00010992"/>
    </source>
</evidence>
<feature type="transmembrane region" description="Helical" evidence="8">
    <location>
        <begin position="201"/>
        <end position="221"/>
    </location>
</feature>
<evidence type="ECO:0000256" key="6">
    <source>
        <dbReference type="ARBA" id="ARBA00023136"/>
    </source>
</evidence>
<gene>
    <name evidence="10" type="ORF">GX50_04400</name>
</gene>